<dbReference type="SUPFAM" id="SSF53822">
    <property type="entry name" value="Periplasmic binding protein-like I"/>
    <property type="match status" value="1"/>
</dbReference>
<dbReference type="PRINTS" id="PR00036">
    <property type="entry name" value="HTHLACI"/>
</dbReference>
<dbReference type="InterPro" id="IPR046335">
    <property type="entry name" value="LacI/GalR-like_sensor"/>
</dbReference>
<keyword evidence="1" id="KW-0805">Transcription regulation</keyword>
<dbReference type="PANTHER" id="PTHR30146">
    <property type="entry name" value="LACI-RELATED TRANSCRIPTIONAL REPRESSOR"/>
    <property type="match status" value="1"/>
</dbReference>
<dbReference type="InterPro" id="IPR000843">
    <property type="entry name" value="HTH_LacI"/>
</dbReference>
<name>A0ABS2L0Q4_9MICO</name>
<dbReference type="CDD" id="cd01574">
    <property type="entry name" value="PBP1_LacI"/>
    <property type="match status" value="1"/>
</dbReference>
<dbReference type="Pfam" id="PF00356">
    <property type="entry name" value="LacI"/>
    <property type="match status" value="1"/>
</dbReference>
<organism evidence="5 6">
    <name type="scientific">Subtercola frigoramans</name>
    <dbReference type="NCBI Taxonomy" id="120298"/>
    <lineage>
        <taxon>Bacteria</taxon>
        <taxon>Bacillati</taxon>
        <taxon>Actinomycetota</taxon>
        <taxon>Actinomycetes</taxon>
        <taxon>Micrococcales</taxon>
        <taxon>Microbacteriaceae</taxon>
        <taxon>Subtercola</taxon>
    </lineage>
</organism>
<gene>
    <name evidence="5" type="ORF">JOE66_000299</name>
</gene>
<evidence type="ECO:0000256" key="2">
    <source>
        <dbReference type="ARBA" id="ARBA00023125"/>
    </source>
</evidence>
<sequence>MAEQSGRARSATIFDVARLAGVSHQTVSRVINDLPNVRPATRVKIEEAIRQLGYTPSPAARAMVTRRSRIIGVITIGAADYGPSSTTLHVNEAAQEARYSVLMVSILSATNVRVREAIESLLRQNVEAIVIISTHRSILDTAYQLEIGVPLITVDPSAPPGRDSVSIDQFSGARGAVRHLIELGHHEIGHIAGPSDSPDALERVRGWRSELAEHSLVARDPAIGDWTALSGYHIGLSIPDHALTTAYFVSNDQMALGLIHALIERGSRVPEDISVVGFDDIPEAEHFQPPLTTVRQDFEALGHLIMNRVLKTLTNTDFTSENPIVAPLITRSSTAQLKSLTRFKARTA</sequence>
<dbReference type="EMBL" id="JAFBBU010000001">
    <property type="protein sequence ID" value="MBM7470665.1"/>
    <property type="molecule type" value="Genomic_DNA"/>
</dbReference>
<evidence type="ECO:0000313" key="6">
    <source>
        <dbReference type="Proteomes" id="UP000776164"/>
    </source>
</evidence>
<dbReference type="InterPro" id="IPR028082">
    <property type="entry name" value="Peripla_BP_I"/>
</dbReference>
<proteinExistence type="predicted"/>
<reference evidence="5 6" key="1">
    <citation type="submission" date="2021-01" db="EMBL/GenBank/DDBJ databases">
        <title>Sequencing the genomes of 1000 actinobacteria strains.</title>
        <authorList>
            <person name="Klenk H.-P."/>
        </authorList>
    </citation>
    <scope>NUCLEOTIDE SEQUENCE [LARGE SCALE GENOMIC DNA]</scope>
    <source>
        <strain evidence="5 6">DSM 13057</strain>
    </source>
</reference>
<dbReference type="SUPFAM" id="SSF47413">
    <property type="entry name" value="lambda repressor-like DNA-binding domains"/>
    <property type="match status" value="1"/>
</dbReference>
<dbReference type="PROSITE" id="PS50932">
    <property type="entry name" value="HTH_LACI_2"/>
    <property type="match status" value="1"/>
</dbReference>
<dbReference type="Proteomes" id="UP000776164">
    <property type="component" value="Unassembled WGS sequence"/>
</dbReference>
<dbReference type="PROSITE" id="PS00356">
    <property type="entry name" value="HTH_LACI_1"/>
    <property type="match status" value="1"/>
</dbReference>
<feature type="domain" description="HTH lacI-type" evidence="4">
    <location>
        <begin position="11"/>
        <end position="65"/>
    </location>
</feature>
<dbReference type="Gene3D" id="3.40.50.2300">
    <property type="match status" value="2"/>
</dbReference>
<evidence type="ECO:0000256" key="3">
    <source>
        <dbReference type="ARBA" id="ARBA00023163"/>
    </source>
</evidence>
<dbReference type="InterPro" id="IPR010982">
    <property type="entry name" value="Lambda_DNA-bd_dom_sf"/>
</dbReference>
<evidence type="ECO:0000256" key="1">
    <source>
        <dbReference type="ARBA" id="ARBA00023015"/>
    </source>
</evidence>
<dbReference type="PANTHER" id="PTHR30146:SF109">
    <property type="entry name" value="HTH-TYPE TRANSCRIPTIONAL REGULATOR GALS"/>
    <property type="match status" value="1"/>
</dbReference>
<dbReference type="Pfam" id="PF13377">
    <property type="entry name" value="Peripla_BP_3"/>
    <property type="match status" value="1"/>
</dbReference>
<dbReference type="CDD" id="cd01392">
    <property type="entry name" value="HTH_LacI"/>
    <property type="match status" value="1"/>
</dbReference>
<dbReference type="Gene3D" id="1.10.260.40">
    <property type="entry name" value="lambda repressor-like DNA-binding domains"/>
    <property type="match status" value="1"/>
</dbReference>
<evidence type="ECO:0000259" key="4">
    <source>
        <dbReference type="PROSITE" id="PS50932"/>
    </source>
</evidence>
<dbReference type="GO" id="GO:0003677">
    <property type="term" value="F:DNA binding"/>
    <property type="evidence" value="ECO:0007669"/>
    <property type="project" value="UniProtKB-KW"/>
</dbReference>
<comment type="caution">
    <text evidence="5">The sequence shown here is derived from an EMBL/GenBank/DDBJ whole genome shotgun (WGS) entry which is preliminary data.</text>
</comment>
<keyword evidence="6" id="KW-1185">Reference proteome</keyword>
<evidence type="ECO:0000313" key="5">
    <source>
        <dbReference type="EMBL" id="MBM7470665.1"/>
    </source>
</evidence>
<protein>
    <submittedName>
        <fullName evidence="5">DNA-binding LacI/PurR family transcriptional regulator</fullName>
    </submittedName>
</protein>
<accession>A0ABS2L0Q4</accession>
<keyword evidence="2 5" id="KW-0238">DNA-binding</keyword>
<dbReference type="SMART" id="SM00354">
    <property type="entry name" value="HTH_LACI"/>
    <property type="match status" value="1"/>
</dbReference>
<keyword evidence="3" id="KW-0804">Transcription</keyword>